<organism evidence="5 6">
    <name type="scientific">Marispirochaeta aestuarii</name>
    <dbReference type="NCBI Taxonomy" id="1963862"/>
    <lineage>
        <taxon>Bacteria</taxon>
        <taxon>Pseudomonadati</taxon>
        <taxon>Spirochaetota</taxon>
        <taxon>Spirochaetia</taxon>
        <taxon>Spirochaetales</taxon>
        <taxon>Spirochaetaceae</taxon>
        <taxon>Marispirochaeta</taxon>
    </lineage>
</organism>
<dbReference type="STRING" id="1963862.B4O97_08315"/>
<keyword evidence="3" id="KW-0804">Transcription</keyword>
<dbReference type="Proteomes" id="UP000192343">
    <property type="component" value="Unassembled WGS sequence"/>
</dbReference>
<keyword evidence="6" id="KW-1185">Reference proteome</keyword>
<dbReference type="InterPro" id="IPR000524">
    <property type="entry name" value="Tscrpt_reg_HTH_GntR"/>
</dbReference>
<evidence type="ECO:0000256" key="1">
    <source>
        <dbReference type="ARBA" id="ARBA00023015"/>
    </source>
</evidence>
<dbReference type="Pfam" id="PF00392">
    <property type="entry name" value="GntR"/>
    <property type="match status" value="1"/>
</dbReference>
<dbReference type="GO" id="GO:0003677">
    <property type="term" value="F:DNA binding"/>
    <property type="evidence" value="ECO:0007669"/>
    <property type="project" value="UniProtKB-KW"/>
</dbReference>
<dbReference type="SMART" id="SM00895">
    <property type="entry name" value="FCD"/>
    <property type="match status" value="1"/>
</dbReference>
<dbReference type="SUPFAM" id="SSF46785">
    <property type="entry name" value="Winged helix' DNA-binding domain"/>
    <property type="match status" value="1"/>
</dbReference>
<dbReference type="InterPro" id="IPR036388">
    <property type="entry name" value="WH-like_DNA-bd_sf"/>
</dbReference>
<evidence type="ECO:0000256" key="3">
    <source>
        <dbReference type="ARBA" id="ARBA00023163"/>
    </source>
</evidence>
<dbReference type="PANTHER" id="PTHR43537">
    <property type="entry name" value="TRANSCRIPTIONAL REGULATOR, GNTR FAMILY"/>
    <property type="match status" value="1"/>
</dbReference>
<dbReference type="SUPFAM" id="SSF48008">
    <property type="entry name" value="GntR ligand-binding domain-like"/>
    <property type="match status" value="1"/>
</dbReference>
<dbReference type="Gene3D" id="1.20.120.530">
    <property type="entry name" value="GntR ligand-binding domain-like"/>
    <property type="match status" value="1"/>
</dbReference>
<evidence type="ECO:0000259" key="4">
    <source>
        <dbReference type="PROSITE" id="PS50949"/>
    </source>
</evidence>
<accession>A0A1Y1RYI6</accession>
<dbReference type="CDD" id="cd07377">
    <property type="entry name" value="WHTH_GntR"/>
    <property type="match status" value="1"/>
</dbReference>
<proteinExistence type="predicted"/>
<protein>
    <recommendedName>
        <fullName evidence="4">HTH gntR-type domain-containing protein</fullName>
    </recommendedName>
</protein>
<keyword evidence="1" id="KW-0805">Transcription regulation</keyword>
<sequence>MKNTLGRPYLSVYSNRPIQGRRKGVKKVYKEIISDIINSVRDQDLAPGDRLPPERDFAEKFGVSRASVREALRVMEILGLIETRRGGGSYITGLNIIPFLSTLAPLFVERQGLTFELLDLRFLLELKAAELAAIKMTPVKASYLMEPIERMKRAVSEENPALSAKADMEFHERIFEIADHFVLQKSAEFVTTFLEVSIKGRRRLVLERAENPAELYQQHKEIYDAIVTGKPEEASTRMRRHLNLVLEIYRREDPPLRDQSAGLKGII</sequence>
<dbReference type="InterPro" id="IPR008920">
    <property type="entry name" value="TF_FadR/GntR_C"/>
</dbReference>
<name>A0A1Y1RYI6_9SPIO</name>
<dbReference type="SMART" id="SM00345">
    <property type="entry name" value="HTH_GNTR"/>
    <property type="match status" value="1"/>
</dbReference>
<gene>
    <name evidence="5" type="ORF">B4O97_08315</name>
</gene>
<dbReference type="AlphaFoldDB" id="A0A1Y1RYI6"/>
<reference evidence="5 6" key="1">
    <citation type="submission" date="2017-03" db="EMBL/GenBank/DDBJ databases">
        <title>Draft Genome sequence of Marispirochaeta sp. strain JC444.</title>
        <authorList>
            <person name="Shivani Y."/>
            <person name="Subhash Y."/>
            <person name="Sasikala C."/>
            <person name="Ramana C."/>
        </authorList>
    </citation>
    <scope>NUCLEOTIDE SEQUENCE [LARGE SCALE GENOMIC DNA]</scope>
    <source>
        <strain evidence="5 6">JC444</strain>
    </source>
</reference>
<evidence type="ECO:0000313" key="6">
    <source>
        <dbReference type="Proteomes" id="UP000192343"/>
    </source>
</evidence>
<comment type="caution">
    <text evidence="5">The sequence shown here is derived from an EMBL/GenBank/DDBJ whole genome shotgun (WGS) entry which is preliminary data.</text>
</comment>
<dbReference type="InterPro" id="IPR011711">
    <property type="entry name" value="GntR_C"/>
</dbReference>
<evidence type="ECO:0000313" key="5">
    <source>
        <dbReference type="EMBL" id="ORC35639.1"/>
    </source>
</evidence>
<dbReference type="PRINTS" id="PR00035">
    <property type="entry name" value="HTHGNTR"/>
</dbReference>
<keyword evidence="2" id="KW-0238">DNA-binding</keyword>
<feature type="domain" description="HTH gntR-type" evidence="4">
    <location>
        <begin position="26"/>
        <end position="94"/>
    </location>
</feature>
<dbReference type="PROSITE" id="PS50949">
    <property type="entry name" value="HTH_GNTR"/>
    <property type="match status" value="1"/>
</dbReference>
<dbReference type="InterPro" id="IPR036390">
    <property type="entry name" value="WH_DNA-bd_sf"/>
</dbReference>
<dbReference type="GO" id="GO:0003700">
    <property type="term" value="F:DNA-binding transcription factor activity"/>
    <property type="evidence" value="ECO:0007669"/>
    <property type="project" value="InterPro"/>
</dbReference>
<evidence type="ECO:0000256" key="2">
    <source>
        <dbReference type="ARBA" id="ARBA00023125"/>
    </source>
</evidence>
<dbReference type="Pfam" id="PF07729">
    <property type="entry name" value="FCD"/>
    <property type="match status" value="1"/>
</dbReference>
<dbReference type="Gene3D" id="1.10.10.10">
    <property type="entry name" value="Winged helix-like DNA-binding domain superfamily/Winged helix DNA-binding domain"/>
    <property type="match status" value="1"/>
</dbReference>
<dbReference type="EMBL" id="MWQY01000008">
    <property type="protein sequence ID" value="ORC35639.1"/>
    <property type="molecule type" value="Genomic_DNA"/>
</dbReference>
<dbReference type="PANTHER" id="PTHR43537:SF5">
    <property type="entry name" value="UXU OPERON TRANSCRIPTIONAL REGULATOR"/>
    <property type="match status" value="1"/>
</dbReference>